<evidence type="ECO:0000256" key="1">
    <source>
        <dbReference type="ARBA" id="ARBA00005710"/>
    </source>
</evidence>
<dbReference type="GO" id="GO:0046930">
    <property type="term" value="C:pore complex"/>
    <property type="evidence" value="ECO:0007669"/>
    <property type="project" value="UniProtKB-KW"/>
</dbReference>
<dbReference type="GO" id="GO:0015288">
    <property type="term" value="F:porin activity"/>
    <property type="evidence" value="ECO:0007669"/>
    <property type="project" value="UniProtKB-KW"/>
</dbReference>
<keyword evidence="2" id="KW-0406">Ion transport</keyword>
<sequence length="137" mass="15081">MKKTAIAIAVALAGFATVAQAAPKDNTWYTGAKLGWSQYHDTGFIPNNGPTHENQLGAGAFGGYQVNPYVGFEMGYDWLGRMPYKGDNINGAYKAQGVQLTAKLGYPITDDLDVYTRLGGMVWRADTKAKRTWWRIL</sequence>
<gene>
    <name evidence="5" type="primary">ompA_1</name>
    <name evidence="5" type="ORF">NCTC10418_04804</name>
</gene>
<feature type="signal peptide" evidence="3">
    <location>
        <begin position="1"/>
        <end position="21"/>
    </location>
</feature>
<proteinExistence type="inferred from homology"/>
<dbReference type="InterPro" id="IPR000498">
    <property type="entry name" value="OmpA-like_TM_dom"/>
</dbReference>
<evidence type="ECO:0000313" key="6">
    <source>
        <dbReference type="Proteomes" id="UP000255460"/>
    </source>
</evidence>
<comment type="similarity">
    <text evidence="1">Belongs to the outer membrane OOP (TC 1.B.6) superfamily. OmpA family.</text>
</comment>
<evidence type="ECO:0000313" key="5">
    <source>
        <dbReference type="EMBL" id="STE87143.1"/>
    </source>
</evidence>
<dbReference type="Pfam" id="PF01389">
    <property type="entry name" value="OmpA_membrane"/>
    <property type="match status" value="1"/>
</dbReference>
<protein>
    <submittedName>
        <fullName evidence="5">Outer membrane protein A</fullName>
    </submittedName>
</protein>
<evidence type="ECO:0000256" key="3">
    <source>
        <dbReference type="SAM" id="SignalP"/>
    </source>
</evidence>
<dbReference type="SUPFAM" id="SSF56925">
    <property type="entry name" value="OMPA-like"/>
    <property type="match status" value="1"/>
</dbReference>
<evidence type="ECO:0000259" key="4">
    <source>
        <dbReference type="Pfam" id="PF01389"/>
    </source>
</evidence>
<feature type="domain" description="Outer membrane protein OmpA-like transmembrane" evidence="4">
    <location>
        <begin position="23"/>
        <end position="130"/>
    </location>
</feature>
<keyword evidence="3" id="KW-0732">Signal</keyword>
<dbReference type="Gene3D" id="2.40.160.20">
    <property type="match status" value="1"/>
</dbReference>
<dbReference type="InterPro" id="IPR011250">
    <property type="entry name" value="OMP/PagP_B-barrel"/>
</dbReference>
<feature type="chain" id="PRO_5016803818" evidence="3">
    <location>
        <begin position="22"/>
        <end position="137"/>
    </location>
</feature>
<dbReference type="AlphaFoldDB" id="A0A376KWV1"/>
<dbReference type="GO" id="GO:0009279">
    <property type="term" value="C:cell outer membrane"/>
    <property type="evidence" value="ECO:0007669"/>
    <property type="project" value="InterPro"/>
</dbReference>
<accession>A0A376KWV1</accession>
<evidence type="ECO:0000256" key="2">
    <source>
        <dbReference type="ARBA" id="ARBA00023114"/>
    </source>
</evidence>
<reference evidence="5 6" key="1">
    <citation type="submission" date="2018-06" db="EMBL/GenBank/DDBJ databases">
        <authorList>
            <consortium name="Pathogen Informatics"/>
            <person name="Doyle S."/>
        </authorList>
    </citation>
    <scope>NUCLEOTIDE SEQUENCE [LARGE SCALE GENOMIC DNA]</scope>
    <source>
        <strain evidence="5 6">NCTC10418</strain>
    </source>
</reference>
<keyword evidence="2" id="KW-0813">Transport</keyword>
<keyword evidence="2" id="KW-0812">Transmembrane</keyword>
<dbReference type="Proteomes" id="UP000255460">
    <property type="component" value="Unassembled WGS sequence"/>
</dbReference>
<organism evidence="5 6">
    <name type="scientific">Escherichia coli</name>
    <dbReference type="NCBI Taxonomy" id="562"/>
    <lineage>
        <taxon>Bacteria</taxon>
        <taxon>Pseudomonadati</taxon>
        <taxon>Pseudomonadota</taxon>
        <taxon>Gammaproteobacteria</taxon>
        <taxon>Enterobacterales</taxon>
        <taxon>Enterobacteriaceae</taxon>
        <taxon>Escherichia</taxon>
    </lineage>
</organism>
<keyword evidence="2" id="KW-0626">Porin</keyword>
<name>A0A376KWV1_ECOLX</name>
<dbReference type="EMBL" id="UFZQ01000001">
    <property type="protein sequence ID" value="STE87143.1"/>
    <property type="molecule type" value="Genomic_DNA"/>
</dbReference>